<feature type="compositionally biased region" description="Polar residues" evidence="1">
    <location>
        <begin position="570"/>
        <end position="588"/>
    </location>
</feature>
<dbReference type="Proteomes" id="UP000249464">
    <property type="component" value="Unassembled WGS sequence"/>
</dbReference>
<organism evidence="2 3">
    <name type="scientific">Microbotryum silenes-dioicae</name>
    <dbReference type="NCBI Taxonomy" id="796604"/>
    <lineage>
        <taxon>Eukaryota</taxon>
        <taxon>Fungi</taxon>
        <taxon>Dikarya</taxon>
        <taxon>Basidiomycota</taxon>
        <taxon>Pucciniomycotina</taxon>
        <taxon>Microbotryomycetes</taxon>
        <taxon>Microbotryales</taxon>
        <taxon>Microbotryaceae</taxon>
        <taxon>Microbotryum</taxon>
    </lineage>
</organism>
<evidence type="ECO:0000256" key="1">
    <source>
        <dbReference type="SAM" id="MobiDB-lite"/>
    </source>
</evidence>
<feature type="compositionally biased region" description="Basic residues" evidence="1">
    <location>
        <begin position="468"/>
        <end position="479"/>
    </location>
</feature>
<feature type="region of interest" description="Disordered" evidence="1">
    <location>
        <begin position="404"/>
        <end position="511"/>
    </location>
</feature>
<proteinExistence type="predicted"/>
<feature type="compositionally biased region" description="Acidic residues" evidence="1">
    <location>
        <begin position="38"/>
        <end position="58"/>
    </location>
</feature>
<protein>
    <submittedName>
        <fullName evidence="2">BQ5605_C011g06582 protein</fullName>
    </submittedName>
</protein>
<reference evidence="2 3" key="1">
    <citation type="submission" date="2016-11" db="EMBL/GenBank/DDBJ databases">
        <authorList>
            <person name="Jaros S."/>
            <person name="Januszkiewicz K."/>
            <person name="Wedrychowicz H."/>
        </authorList>
    </citation>
    <scope>NUCLEOTIDE SEQUENCE [LARGE SCALE GENOMIC DNA]</scope>
</reference>
<feature type="region of interest" description="Disordered" evidence="1">
    <location>
        <begin position="282"/>
        <end position="303"/>
    </location>
</feature>
<feature type="region of interest" description="Disordered" evidence="1">
    <location>
        <begin position="1"/>
        <end position="75"/>
    </location>
</feature>
<dbReference type="EMBL" id="FQNC01000011">
    <property type="protein sequence ID" value="SGY12696.1"/>
    <property type="molecule type" value="Genomic_DNA"/>
</dbReference>
<accession>A0A2X0LTQ2</accession>
<sequence>MASSSSSSRIVKAERTPPSSSLAKRIDTPSEVASAEAEREEEMNNDEQEERLDQEEDAQAAMEEERVRVATPSAPAQASESPIAIAIAIAIPALAQAPPAQPLPVGPAPSSIVPIAFISTNPHWRPPPRVDCALCKGGAVPTLVDSWDFLRTRWHKVRFHRTSSSRSTSLSPRLIVLWAVFQTCSKHHKPSKAEYTPFQDLLDRLETQVEHKTDLIDLEAAFLVPELASIQNVHLIPDLRNLLKPLSTMFISDISLSSRWHFVFKDAIPTSHGLKFRYTCSQTSRNDRPRDGKKARKTDHKREGGRVEKFACGGMVSLMFDMTNREVVVHLVHKVWHVVYEKMRVVELDVLGWVRELMGESDTDESMMKKIEERAWEEGMEGGVKSTNYQIRRYMGIVVEERRKEANGKGKTKATTPALEDENEHEPGPGPGPSTRKRGRRSPPPVDPVLLALSASQTPEPVATPPRPQKKVRTRRKTQPAHASNSKSRDAQTSTPNLDLNVEKNIPTLPVPPLDQTLLDVEVPSNEAISPPTNTTADASINAAMAIILGTNHQSQATMEDIQVVPHTPQPLSSGQPNPSTHPLNNPTDLPVSTPSTSATASTNLVRQGFQADWSNQQGALEALSAEDQDMMIRLHQANVDATLKAAAREVRETSGE</sequence>
<keyword evidence="3" id="KW-1185">Reference proteome</keyword>
<gene>
    <name evidence="2" type="primary">BQ5605_C011g06582</name>
    <name evidence="2" type="ORF">BQ5605_C011G06582</name>
</gene>
<name>A0A2X0LTQ2_9BASI</name>
<feature type="region of interest" description="Disordered" evidence="1">
    <location>
        <begin position="566"/>
        <end position="601"/>
    </location>
</feature>
<evidence type="ECO:0000313" key="2">
    <source>
        <dbReference type="EMBL" id="SGY12696.1"/>
    </source>
</evidence>
<evidence type="ECO:0000313" key="3">
    <source>
        <dbReference type="Proteomes" id="UP000249464"/>
    </source>
</evidence>
<dbReference type="AlphaFoldDB" id="A0A2X0LTQ2"/>
<feature type="compositionally biased region" description="Polar residues" evidence="1">
    <location>
        <begin position="481"/>
        <end position="498"/>
    </location>
</feature>